<feature type="region of interest" description="Disordered" evidence="6">
    <location>
        <begin position="185"/>
        <end position="223"/>
    </location>
</feature>
<dbReference type="CDD" id="cd14275">
    <property type="entry name" value="UBA_EF-Ts"/>
    <property type="match status" value="1"/>
</dbReference>
<name>A0A7S4RJZ2_9DINO</name>
<evidence type="ECO:0000256" key="5">
    <source>
        <dbReference type="RuleBase" id="RU000642"/>
    </source>
</evidence>
<evidence type="ECO:0000256" key="2">
    <source>
        <dbReference type="ARBA" id="ARBA00022768"/>
    </source>
</evidence>
<evidence type="ECO:0000313" key="8">
    <source>
        <dbReference type="EMBL" id="CAE4615268.1"/>
    </source>
</evidence>
<dbReference type="FunFam" id="1.10.8.10:FF:000001">
    <property type="entry name" value="Elongation factor Ts"/>
    <property type="match status" value="1"/>
</dbReference>
<organism evidence="8">
    <name type="scientific">Alexandrium monilatum</name>
    <dbReference type="NCBI Taxonomy" id="311494"/>
    <lineage>
        <taxon>Eukaryota</taxon>
        <taxon>Sar</taxon>
        <taxon>Alveolata</taxon>
        <taxon>Dinophyceae</taxon>
        <taxon>Gonyaulacales</taxon>
        <taxon>Pyrocystaceae</taxon>
        <taxon>Alexandrium</taxon>
    </lineage>
</organism>
<dbReference type="Gene3D" id="1.10.286.20">
    <property type="match status" value="2"/>
</dbReference>
<dbReference type="SUPFAM" id="SSF46934">
    <property type="entry name" value="UBA-like"/>
    <property type="match status" value="1"/>
</dbReference>
<dbReference type="InterPro" id="IPR009060">
    <property type="entry name" value="UBA-like_sf"/>
</dbReference>
<dbReference type="FunFam" id="1.10.286.20:FF:000001">
    <property type="entry name" value="Elongation factor Ts"/>
    <property type="match status" value="2"/>
</dbReference>
<dbReference type="PANTHER" id="PTHR11741">
    <property type="entry name" value="ELONGATION FACTOR TS"/>
    <property type="match status" value="1"/>
</dbReference>
<feature type="compositionally biased region" description="Basic and acidic residues" evidence="6">
    <location>
        <begin position="185"/>
        <end position="217"/>
    </location>
</feature>
<dbReference type="HAMAP" id="MF_00050">
    <property type="entry name" value="EF_Ts"/>
    <property type="match status" value="2"/>
</dbReference>
<dbReference type="SUPFAM" id="SSF54713">
    <property type="entry name" value="Elongation factor Ts (EF-Ts), dimerisation domain"/>
    <property type="match status" value="2"/>
</dbReference>
<accession>A0A7S4RJZ2</accession>
<evidence type="ECO:0000259" key="7">
    <source>
        <dbReference type="Pfam" id="PF00889"/>
    </source>
</evidence>
<dbReference type="PROSITE" id="PS01127">
    <property type="entry name" value="EF_TS_2"/>
    <property type="match status" value="1"/>
</dbReference>
<evidence type="ECO:0000256" key="3">
    <source>
        <dbReference type="ARBA" id="ARBA00022917"/>
    </source>
</evidence>
<dbReference type="PROSITE" id="PS01126">
    <property type="entry name" value="EF_TS_1"/>
    <property type="match status" value="1"/>
</dbReference>
<dbReference type="NCBIfam" id="TIGR00116">
    <property type="entry name" value="tsf"/>
    <property type="match status" value="1"/>
</dbReference>
<sequence length="437" mass="48832">MDKAMDWLRKKGIAKADKKAGNIAVEGNIASYVHFNSKIAVLAEVNSETDFVASNAIFKEFATDVAMQIAANPTVTCVTSDDVPADVKEREKELEMQKEDLADKPDNIKEKIVEGRLRKKFEEMALLNQKWLKDEDKTVQEVLKERIAKLGENIVIRRFVRLNLGEGLEKKDNDFAAGVEKELAKYRSDPAEAPKEEEKPKEEKPKEEPKDEPKAEGPKISAAQVKELRQRSGAGILDSKKALKESGGDIDKAMEWLKKKGMAKADKKAGNLSVEGVIASYVHFNSKLGVIVEVNSETDFVAINAIFKEFAADVAMQIAANPSIVCVSADEVPADVVEKEKEIEMNKEDLAGKPDNIKEKIVGGRLKKKYEEMALMSQKWLKDEDKTVQEVLKEKVAKLGENIVIRRFQRLVLGEGLEKKEDDFAAGVEKELAKYRN</sequence>
<keyword evidence="2 4" id="KW-0251">Elongation factor</keyword>
<dbReference type="InterPro" id="IPR001816">
    <property type="entry name" value="Transl_elong_EFTs/EF1B"/>
</dbReference>
<gene>
    <name evidence="8" type="ORF">AMON00008_LOCUS35819</name>
</gene>
<dbReference type="InterPro" id="IPR036402">
    <property type="entry name" value="EF-Ts_dimer_sf"/>
</dbReference>
<dbReference type="Gene3D" id="1.10.8.10">
    <property type="entry name" value="DNA helicase RuvA subunit, C-terminal domain"/>
    <property type="match status" value="1"/>
</dbReference>
<dbReference type="InterPro" id="IPR014039">
    <property type="entry name" value="Transl_elong_EFTs/EF1B_dimer"/>
</dbReference>
<dbReference type="Pfam" id="PF00889">
    <property type="entry name" value="EF_TS"/>
    <property type="match status" value="2"/>
</dbReference>
<dbReference type="GO" id="GO:0003746">
    <property type="term" value="F:translation elongation factor activity"/>
    <property type="evidence" value="ECO:0007669"/>
    <property type="project" value="UniProtKB-UniRule"/>
</dbReference>
<dbReference type="InterPro" id="IPR018101">
    <property type="entry name" value="Transl_elong_Ts_CS"/>
</dbReference>
<keyword evidence="3 4" id="KW-0648">Protein biosynthesis</keyword>
<comment type="similarity">
    <text evidence="1 4 5">Belongs to the EF-Ts family.</text>
</comment>
<keyword evidence="4" id="KW-0496">Mitochondrion</keyword>
<evidence type="ECO:0000256" key="4">
    <source>
        <dbReference type="HAMAP-Rule" id="MF_03135"/>
    </source>
</evidence>
<protein>
    <recommendedName>
        <fullName evidence="4">Elongation factor Ts, mitochondrial</fullName>
        <shortName evidence="4">EF-Ts</shortName>
        <shortName evidence="4">EF-TsMt</shortName>
    </recommendedName>
</protein>
<dbReference type="PANTHER" id="PTHR11741:SF0">
    <property type="entry name" value="ELONGATION FACTOR TS, MITOCHONDRIAL"/>
    <property type="match status" value="1"/>
</dbReference>
<dbReference type="EMBL" id="HBNR01051189">
    <property type="protein sequence ID" value="CAE4615268.1"/>
    <property type="molecule type" value="Transcribed_RNA"/>
</dbReference>
<dbReference type="Gene3D" id="3.30.479.20">
    <property type="entry name" value="Elongation factor Ts, dimerisation domain"/>
    <property type="match status" value="2"/>
</dbReference>
<comment type="function">
    <text evidence="4 5">Associates with the EF-Tu.GDP complex and induces the exchange of GDP to GTP. It remains bound to the aminoacyl-tRNA.EF-Tu.GTP complex up to the GTP hydrolysis stage on the ribosome.</text>
</comment>
<feature type="domain" description="Translation elongation factor EFTs/EF1B dimerisation" evidence="7">
    <location>
        <begin position="273"/>
        <end position="415"/>
    </location>
</feature>
<reference evidence="8" key="1">
    <citation type="submission" date="2021-01" db="EMBL/GenBank/DDBJ databases">
        <authorList>
            <person name="Corre E."/>
            <person name="Pelletier E."/>
            <person name="Niang G."/>
            <person name="Scheremetjew M."/>
            <person name="Finn R."/>
            <person name="Kale V."/>
            <person name="Holt S."/>
            <person name="Cochrane G."/>
            <person name="Meng A."/>
            <person name="Brown T."/>
            <person name="Cohen L."/>
        </authorList>
    </citation>
    <scope>NUCLEOTIDE SEQUENCE</scope>
    <source>
        <strain evidence="8">CCMP3105</strain>
    </source>
</reference>
<evidence type="ECO:0000256" key="6">
    <source>
        <dbReference type="SAM" id="MobiDB-lite"/>
    </source>
</evidence>
<dbReference type="AlphaFoldDB" id="A0A7S4RJZ2"/>
<proteinExistence type="inferred from homology"/>
<evidence type="ECO:0000256" key="1">
    <source>
        <dbReference type="ARBA" id="ARBA00005532"/>
    </source>
</evidence>
<comment type="subcellular location">
    <subcellularLocation>
        <location evidence="4">Mitochondrion</location>
    </subcellularLocation>
</comment>
<dbReference type="GO" id="GO:0005739">
    <property type="term" value="C:mitochondrion"/>
    <property type="evidence" value="ECO:0007669"/>
    <property type="project" value="UniProtKB-SubCell"/>
</dbReference>
<feature type="domain" description="Translation elongation factor EFTs/EF1B dimerisation" evidence="7">
    <location>
        <begin position="23"/>
        <end position="166"/>
    </location>
</feature>